<dbReference type="PROSITE" id="PS50004">
    <property type="entry name" value="C2"/>
    <property type="match status" value="1"/>
</dbReference>
<evidence type="ECO:0000259" key="2">
    <source>
        <dbReference type="PROSITE" id="PS50004"/>
    </source>
</evidence>
<feature type="domain" description="C2" evidence="2">
    <location>
        <begin position="1"/>
        <end position="105"/>
    </location>
</feature>
<proteinExistence type="predicted"/>
<dbReference type="EMBL" id="JABFUD020000013">
    <property type="protein sequence ID" value="KAI5071573.1"/>
    <property type="molecule type" value="Genomic_DNA"/>
</dbReference>
<dbReference type="SUPFAM" id="SSF49562">
    <property type="entry name" value="C2 domain (Calcium/lipid-binding domain, CaLB)"/>
    <property type="match status" value="1"/>
</dbReference>
<reference evidence="3" key="1">
    <citation type="submission" date="2021-01" db="EMBL/GenBank/DDBJ databases">
        <title>Adiantum capillus-veneris genome.</title>
        <authorList>
            <person name="Fang Y."/>
            <person name="Liao Q."/>
        </authorList>
    </citation>
    <scope>NUCLEOTIDE SEQUENCE</scope>
    <source>
        <strain evidence="3">H3</strain>
        <tissue evidence="3">Leaf</tissue>
    </source>
</reference>
<dbReference type="AlphaFoldDB" id="A0A9D4ZDL0"/>
<dbReference type="SMART" id="SM00239">
    <property type="entry name" value="C2"/>
    <property type="match status" value="1"/>
</dbReference>
<dbReference type="OrthoDB" id="1939610at2759"/>
<gene>
    <name evidence="3" type="ORF">GOP47_0013824</name>
</gene>
<organism evidence="3 4">
    <name type="scientific">Adiantum capillus-veneris</name>
    <name type="common">Maidenhair fern</name>
    <dbReference type="NCBI Taxonomy" id="13818"/>
    <lineage>
        <taxon>Eukaryota</taxon>
        <taxon>Viridiplantae</taxon>
        <taxon>Streptophyta</taxon>
        <taxon>Embryophyta</taxon>
        <taxon>Tracheophyta</taxon>
        <taxon>Polypodiopsida</taxon>
        <taxon>Polypodiidae</taxon>
        <taxon>Polypodiales</taxon>
        <taxon>Pteridineae</taxon>
        <taxon>Pteridaceae</taxon>
        <taxon>Vittarioideae</taxon>
        <taxon>Adiantum</taxon>
    </lineage>
</organism>
<feature type="region of interest" description="Disordered" evidence="1">
    <location>
        <begin position="168"/>
        <end position="273"/>
    </location>
</feature>
<dbReference type="Gene3D" id="2.60.40.150">
    <property type="entry name" value="C2 domain"/>
    <property type="match status" value="1"/>
</dbReference>
<evidence type="ECO:0000313" key="3">
    <source>
        <dbReference type="EMBL" id="KAI5071573.1"/>
    </source>
</evidence>
<dbReference type="InterPro" id="IPR035892">
    <property type="entry name" value="C2_domain_sf"/>
</dbReference>
<dbReference type="InterPro" id="IPR000008">
    <property type="entry name" value="C2_dom"/>
</dbReference>
<comment type="caution">
    <text evidence="3">The sequence shown here is derived from an EMBL/GenBank/DDBJ whole genome shotgun (WGS) entry which is preliminary data.</text>
</comment>
<evidence type="ECO:0000256" key="1">
    <source>
        <dbReference type="SAM" id="MobiDB-lite"/>
    </source>
</evidence>
<protein>
    <recommendedName>
        <fullName evidence="2">C2 domain-containing protein</fullName>
    </recommendedName>
</protein>
<accession>A0A9D4ZDL0</accession>
<dbReference type="Pfam" id="PF00168">
    <property type="entry name" value="C2"/>
    <property type="match status" value="1"/>
</dbReference>
<evidence type="ECO:0000313" key="4">
    <source>
        <dbReference type="Proteomes" id="UP000886520"/>
    </source>
</evidence>
<dbReference type="Proteomes" id="UP000886520">
    <property type="component" value="Chromosome 13"/>
</dbReference>
<name>A0A9D4ZDL0_ADICA</name>
<keyword evidence="4" id="KW-1185">Reference proteome</keyword>
<sequence length="423" mass="46494">MASLDLTLISATLSPDVYLDTEPKDIYATVKFGNGQCRSKTAFGHGRSPVWNETLTFNLDDQDSSKFIFVQLFAVRSDGDELLGVARILVPTSGEIEGSLHVLVSPSKGETGTLTAAGRWTSIGQQSESHSSFAADDMAKNRRNDSYASYPHTASSYEDVTSAFSSLAVGRGQGKEPYSSPAYPPVTYPPQNTVEERSKPSSSPYPPPADVYKDSYPPVPYPPKLDAYPPDYEKPSSSTGESNISKEREGKESSNTTMRGLGDTVDKGHHSHMPYGYPPPAMYGGGYPPPHGYPSQYGPPPGGYPPPPAYPPAAYSVAPSPYGYPPPTHSYPPTQPYPPYGYPPQASYPVHPGHGSYAPGMYVGHSSSGKHYKHHKMKMPKHSMYHYGHPQPHYPMHGHYYKHKKNKMFGKRLKFKGFKKFKY</sequence>